<dbReference type="Pfam" id="PF26570">
    <property type="entry name" value="MYO15"/>
    <property type="match status" value="1"/>
</dbReference>
<dbReference type="EnsemblMetazoa" id="XM_026445132">
    <property type="protein sequence ID" value="XP_026300917"/>
    <property type="gene ID" value="LOC408444"/>
</dbReference>
<feature type="compositionally biased region" description="Polar residues" evidence="12">
    <location>
        <begin position="2461"/>
        <end position="2470"/>
    </location>
</feature>
<evidence type="ECO:0000256" key="8">
    <source>
        <dbReference type="ARBA" id="ARBA00023123"/>
    </source>
</evidence>
<dbReference type="GO" id="GO:0003774">
    <property type="term" value="F:cytoskeletal motor activity"/>
    <property type="evidence" value="ECO:0007669"/>
    <property type="project" value="UniProtKB-UniRule"/>
</dbReference>
<comment type="similarity">
    <text evidence="2 11">Belongs to the TRAFAC class myosin-kinesin ATPase superfamily. Myosin family.</text>
</comment>
<dbReference type="PRINTS" id="PR00193">
    <property type="entry name" value="MYOSINHEAVY"/>
</dbReference>
<feature type="compositionally biased region" description="Polar residues" evidence="12">
    <location>
        <begin position="2251"/>
        <end position="2272"/>
    </location>
</feature>
<feature type="region of interest" description="Actin-binding" evidence="11">
    <location>
        <begin position="1224"/>
        <end position="1246"/>
    </location>
</feature>
<dbReference type="Gene3D" id="2.30.29.30">
    <property type="entry name" value="Pleckstrin-homology domain (PH domain)/Phosphotyrosine-binding domain (PTB)"/>
    <property type="match status" value="2"/>
</dbReference>
<protein>
    <submittedName>
        <fullName evidence="18">Uncharacterized protein LOC408444 isoform X1</fullName>
    </submittedName>
</protein>
<dbReference type="CDD" id="cd14473">
    <property type="entry name" value="FERM_B-lobe"/>
    <property type="match status" value="1"/>
</dbReference>
<feature type="region of interest" description="Disordered" evidence="12">
    <location>
        <begin position="385"/>
        <end position="469"/>
    </location>
</feature>
<dbReference type="PROSITE" id="PS51456">
    <property type="entry name" value="MYOSIN_MOTOR"/>
    <property type="match status" value="1"/>
</dbReference>
<feature type="domain" description="MyTH4" evidence="14">
    <location>
        <begin position="1524"/>
        <end position="1684"/>
    </location>
</feature>
<evidence type="ECO:0000256" key="12">
    <source>
        <dbReference type="SAM" id="MobiDB-lite"/>
    </source>
</evidence>
<feature type="compositionally biased region" description="Basic and acidic residues" evidence="12">
    <location>
        <begin position="3183"/>
        <end position="3193"/>
    </location>
</feature>
<evidence type="ECO:0000256" key="7">
    <source>
        <dbReference type="ARBA" id="ARBA00023054"/>
    </source>
</evidence>
<evidence type="ECO:0000313" key="16">
    <source>
        <dbReference type="EnsemblMetazoa" id="XP_026300917"/>
    </source>
</evidence>
<dbReference type="InterPro" id="IPR041795">
    <property type="entry name" value="MyoXV_FERM_C"/>
</dbReference>
<dbReference type="CDD" id="cd01387">
    <property type="entry name" value="MYSc_Myo15"/>
    <property type="match status" value="1"/>
</dbReference>
<dbReference type="InterPro" id="IPR038185">
    <property type="entry name" value="MyTH4_dom_sf"/>
</dbReference>
<dbReference type="FunFam" id="1.10.10.820:FF:000001">
    <property type="entry name" value="Myosin heavy chain"/>
    <property type="match status" value="1"/>
</dbReference>
<dbReference type="GO" id="GO:0071944">
    <property type="term" value="C:cell periphery"/>
    <property type="evidence" value="ECO:0007669"/>
    <property type="project" value="UniProtKB-ARBA"/>
</dbReference>
<feature type="compositionally biased region" description="Basic and acidic residues" evidence="12">
    <location>
        <begin position="186"/>
        <end position="196"/>
    </location>
</feature>
<feature type="region of interest" description="Disordered" evidence="12">
    <location>
        <begin position="1"/>
        <end position="97"/>
    </location>
</feature>
<feature type="compositionally biased region" description="Basic and acidic residues" evidence="12">
    <location>
        <begin position="1430"/>
        <end position="1450"/>
    </location>
</feature>
<dbReference type="GO" id="GO:0016459">
    <property type="term" value="C:myosin complex"/>
    <property type="evidence" value="ECO:0007669"/>
    <property type="project" value="UniProtKB-KW"/>
</dbReference>
<feature type="region of interest" description="Disordered" evidence="12">
    <location>
        <begin position="2251"/>
        <end position="2609"/>
    </location>
</feature>
<dbReference type="FunFam" id="1.20.58.530:FF:000005">
    <property type="entry name" value="unconventional myosin-IXa isoform X1"/>
    <property type="match status" value="1"/>
</dbReference>
<dbReference type="OrthoDB" id="8182952at2759"/>
<feature type="compositionally biased region" description="Polar residues" evidence="12">
    <location>
        <begin position="2484"/>
        <end position="2493"/>
    </location>
</feature>
<dbReference type="GO" id="GO:0003779">
    <property type="term" value="F:actin binding"/>
    <property type="evidence" value="ECO:0007669"/>
    <property type="project" value="UniProtKB-KW"/>
</dbReference>
<dbReference type="CDD" id="cd13201">
    <property type="entry name" value="FERM_C_MyoXV"/>
    <property type="match status" value="1"/>
</dbReference>
<evidence type="ECO:0000256" key="9">
    <source>
        <dbReference type="ARBA" id="ARBA00023175"/>
    </source>
</evidence>
<accession>A0A7M7MTY2</accession>
<feature type="compositionally biased region" description="Basic and acidic residues" evidence="12">
    <location>
        <begin position="143"/>
        <end position="161"/>
    </location>
</feature>
<organism evidence="16">
    <name type="scientific">Apis mellifera</name>
    <name type="common">Honeybee</name>
    <dbReference type="NCBI Taxonomy" id="7460"/>
    <lineage>
        <taxon>Eukaryota</taxon>
        <taxon>Metazoa</taxon>
        <taxon>Ecdysozoa</taxon>
        <taxon>Arthropoda</taxon>
        <taxon>Hexapoda</taxon>
        <taxon>Insecta</taxon>
        <taxon>Pterygota</taxon>
        <taxon>Neoptera</taxon>
        <taxon>Endopterygota</taxon>
        <taxon>Hymenoptera</taxon>
        <taxon>Apocrita</taxon>
        <taxon>Aculeata</taxon>
        <taxon>Apoidea</taxon>
        <taxon>Anthophila</taxon>
        <taxon>Apidae</taxon>
        <taxon>Apis</taxon>
    </lineage>
</organism>
<dbReference type="CDD" id="cd23767">
    <property type="entry name" value="IQCD"/>
    <property type="match status" value="1"/>
</dbReference>
<feature type="compositionally biased region" description="Pro residues" evidence="12">
    <location>
        <begin position="2418"/>
        <end position="2428"/>
    </location>
</feature>
<keyword evidence="9 11" id="KW-0505">Motor protein</keyword>
<dbReference type="SMART" id="SM00242">
    <property type="entry name" value="MYSc"/>
    <property type="match status" value="1"/>
</dbReference>
<dbReference type="Gene3D" id="6.20.240.20">
    <property type="match status" value="1"/>
</dbReference>
<evidence type="ECO:0000256" key="5">
    <source>
        <dbReference type="ARBA" id="ARBA00022741"/>
    </source>
</evidence>
<dbReference type="InterPro" id="IPR019748">
    <property type="entry name" value="FERM_central"/>
</dbReference>
<sequence length="3753" mass="424099">MESAIACKRRGESGRSSTSKNRFPSRSLARSEAFHAGVEPLSARRALHNSTGPDPDTNSAPNSSVGSSERDAASRRRASSARGKSHPDLDPTAMENFARRLESEPRFSYHTVPRDVAVSRREILRKYNEGGKEENPWSTTSGERWRRMEEGRCEGEEERPRTLPSTARRWGKESWWKPVQSGRKISRQEILRRRASVDVPVATSRGSGSIEEKVVESSEVKGGGRPPPSSSYARKKNVPRPRNNNAAAGWGKEDERESKSVCDLLAVTSRLQDITRGLVPRPSTLPKIIHASRSARISAEDWATPRLAKDAVRREPPVYGRIRRRKSSLPSNAGTLRGAKEGGGAVDPATRHLRDPVPDAPHCSSSVATSSPHGNAIYAKVYRKTSKGLQSQGGKADSKDSGDNRVEGEVGVDRGRAMSRRRIIESAKEKKGGDSVEVQGESRSESQSLSRGKENAQGGKRESTRAEVDPLGCKDSAVKCGTRPRTGLVENFRSTEREIGRLATTLPGCVKNSRKCLAENPRPGILDGKSTKRSKDRSNYVKKTGAGSHVRAYSDANSGRSNSPVTTSSIFGFCTGKRKVHSTNSADKVESVSVCPTWNVKTGELVWFDPGVGHVLPGEVLEYHRAANVLSVQAVIAGKPQIFTLTNLSGVKPRQDLGQNGVEDMIQLTDLNEASLLWNLKIRYDKELIYTYTGSILVAVNPYKMFDIYGLDQVKLYEGRILGTLPPHLFAVGSSAYSQVTAANNASANQVVVISGESGSGKTESTKLVMQYLAAVNRAPNNLVTEQILEATPLLESFGNAKTPRNDNSSRFGKYLEVYFRDGVIVGGRITQYLLEKSRIVTQAPEERNYHVFYELLAGLDQQLRDKYGLLTPDKYFYLNQGGNCEIDGKTDTQDFKALLSAMQVLGFTSEEQDTIFKILASVLHLGNVYFHRKQMRHGQEGVEVGSDAEIRWAAHLLQVNSDGIIRALTTKTTEARNERVFTALNIDQALDARDAFAKALYSSLFSWLVARVNHIVYKGTKQTAAISILDIFGFENFTENSLEQLCINYANENLQFYFNKHIFKLEQQEYAKEKIDWTTINYTDNLPVIHLIAKKPVGILHLLDDESNFPKATDLSFLEKCHYNHALSELYSRPRMNSAEFAIKHYAGQVWYNVEGFLDKNRDTLRPDVVELLISSKISMVSKMFQHVRTAHEANKTMNKPNGRFVTMKPRTPTVSARFHDSLQQLLDSMSQCNPWFVRCIKPNTEKAPMKFDMPCVLEQLRYTGMLETIRIRKTGYPVRLLFGHFVDRYRYLVSTHLPRGAPNKELCRIILDKAAPKDAQAQYQLGLTRVFLRESLERTLEYNRALILERAAITVQRYTRGFLARRRFLNISRSTVLIQAVYRGYRERKKFKSLKKGVLMAQKIYRGKKQREKFKVLKEEMAKRAEIERASKERAKAKQQREEQERTSRAVAGVNHLEIPAELAFIYSKLDDWQPTHTERNLLKVVGQVIPMHHNYTLPNDIDQHQFSKFTNIYFKSHIFGMKREPIKTPFLAKARDQDYTDSLMIFKMILRFMNENNLSGKREQALGDYIVNKGIVNEKLRDEILCQLANQTWKNENDANKERGWLLLSNCLSAFQPSSTLFKYLLKYVSDHAYDGYKAYCQRKLLQGERTIFRIMSNNQQIVHHVPRNYPPCVLEWRANRNRVNMALSVGFYDGETVTCAVDSWTTCEELANLAVNNHGVDNSGWTITLWNQLDGPDAIVTETNGFDYVLDLISEMELAPAFPAAKHMFLEQRKNSFPPIKKREHAHIIRELEQEIEPPVLKTFQPLERKPVSKVMDKPVEPEIQSPRRPAVPPPQPPVTKPSVRKQSHEAILESTTETGLSRKSALNDRYFEKEKQRSRSLDNLLQPEVVSPPVKLANLGLSSSKLNERYHSLERIGETSAVSNVEYMTRNEINQERKYSRITRTTEPNIEEEDLTIDFEYPDIQSVSQTGRSEDDKSSYIRSQTRFIKSQYPGKRALPGSQSSRAYIEKSEYGVKSSAMSDTSEAPSLASHVRRVRVPSQASDVDQFLDELFMPVLDGNLDELSDARSLAASIKGTKDDRSQSGAIIIEKRLDDSAGTVEEFIESVTREERGGEGITASELSKKIKGGGNMDIPNQNATFNFGAITPGMMSPPMMMPMFSTPQQVPTPQSTSMNMGPGFMPIPIYSMQGLSLPQYPNSPPNQSNEMMAYQQNLQRAFLQSAMAQNIQIQQQLLAQNQALQQLLVQSPQNSSQQPGTALSAGPSSMNLVPPAPQNGAQMGPNDSIGRYSKVSFREPEDGELWSTEKQGAPASSTNNQRQEMTVKAQIHRSQSPPRKNSEIVRKTSVEYAVRKVSVERKVADSKKSSSAADAKRPCPSSKSNVQSNFTNVLSELKNRKSSLDSNLSSSSNNKGVPPPPPMPPPLESHDPSESRPFLDPYGRAKTVRIGKWRWPPPSDSNENQSQDSFIEFKMRQQQQQRKITPQYQEYNQGEGEPSTEGGVEWEEFEIENIVETNEKQAGHAPPPVTKHENGYKEEGEKKKKKSKSALEVGAQRPSPGSIGKLKLSSEMRQRLEKVTANHSVRSTKTTEKPALPREDGKVKRLEDNRKLLLEQQLGGRWDDYASTADDTQSVTSKGTTDMMTQAQVVRTQIERMERPVPPPLPVTPPQPPSPRGGSMYSNSQSGVPQPRSPPAPVEPKTRDSFRTSPDSEAFDHFSKTQRDMFSQSRDIFASQQHLRESHEYRNDFDKSRLSDPKSKDFYGKDSTDMASSARDRSSDFDSRRDLNSDIFDPKYARDIFENTSSKRDPFGMARDVSPKSRDSFGMPSSRDFGLMPNTRESFAAARQSFKKLDRDLDRRSSVASTHRTDKMERIEIEEWPEFLRPVLPPAEKPEIEKVQEVVNTKLYPQTSTAHFTYNRVTWTLRVKKEVFAPNETLNSPLALHLVFCQVAYDVLATSSIRITKEDRQNMLKMLDNYGVTLDNLQSTQHKITIKKNVVDMAKQWPLYFARIFPVSIGPQHPETQHVAISHHGLRLIKRTPNGDLVILETLPLEEIVSVSSPRIGVCVMQIASGVRLPLHTNRAPQLTEMISTYIRMVDQKPLHKPNHHENHVSQITKSIQSQANHSISNHVQSHGQPNHVISNHENHVPAGRVPNHVSATNQTNHQKNQQNQRLSPNQEWRQPEDNGRLQEDGIYESGPVVNDGKHSLLQYAMLNFRQSTEKFEMLKTADGSISGSLKVIESLKNKKKNKKNKGQQDGAEWTWKEQVDLVKYSPVPIEQSLLKLDTDLSALAVECFLCLMRYMGDQPLPPDTSEVKCVYTILMHCHKYELLRDEVYCQLMKQTTNNKSPNPDSCQRGWRIFSIVAAYFTCSDGLRPYLTKYLETAAYDKRRAYHGTATVCLQNLRKTVKYGGRKNVPSVDEIMAISAGRNAKRQIYRLPGGTERVINTKCTTVVQDVIEEMCNIISVRNPHEMDEFSLYCIVDGDAFTMPLARDEYVLDVTTELHKNHQVFYLIFCRSVWYYPLRLDAPLYIEVVFNQIAPDYLEGLLLVLPGEHLPQEVIYDMAQIAALLHRAADMNHEPTTKEIKYLLPKPVLSLREPRPQQWSNMVQQAWNNVQHNTVAACKAQVLEILWKWPLFGSSFFAVKRVPEGKEKGGDHILALNRHGVHFIDLITHETLYHYPYSEVISTRKVKSEEGTLYLDMKCGNLMQQRITRLQTEQAHEISRLIRQYITMEQRATNAQGASIGFGMR</sequence>
<comment type="subcellular location">
    <subcellularLocation>
        <location evidence="1">Cytoplasm</location>
    </subcellularLocation>
</comment>
<feature type="compositionally biased region" description="Basic and acidic residues" evidence="12">
    <location>
        <begin position="210"/>
        <end position="219"/>
    </location>
</feature>
<proteinExistence type="inferred from homology"/>
<keyword evidence="3" id="KW-0963">Cytoplasm</keyword>
<feature type="region of interest" description="Disordered" evidence="12">
    <location>
        <begin position="3121"/>
        <end position="3200"/>
    </location>
</feature>
<dbReference type="InterPro" id="IPR000299">
    <property type="entry name" value="FERM_domain"/>
</dbReference>
<evidence type="ECO:0000256" key="11">
    <source>
        <dbReference type="PROSITE-ProRule" id="PRU00782"/>
    </source>
</evidence>
<feature type="compositionally biased region" description="Polar residues" evidence="12">
    <location>
        <begin position="555"/>
        <end position="566"/>
    </location>
</feature>
<dbReference type="GO" id="GO:0005524">
    <property type="term" value="F:ATP binding"/>
    <property type="evidence" value="ECO:0007669"/>
    <property type="project" value="UniProtKB-UniRule"/>
</dbReference>
<feature type="compositionally biased region" description="Polar residues" evidence="12">
    <location>
        <begin position="2630"/>
        <end position="2652"/>
    </location>
</feature>
<feature type="compositionally biased region" description="Basic and acidic residues" evidence="12">
    <location>
        <begin position="2569"/>
        <end position="2581"/>
    </location>
</feature>
<dbReference type="Gene3D" id="3.40.850.10">
    <property type="entry name" value="Kinesin motor domain"/>
    <property type="match status" value="1"/>
</dbReference>
<feature type="compositionally biased region" description="Polar residues" evidence="12">
    <location>
        <begin position="363"/>
        <end position="372"/>
    </location>
</feature>
<dbReference type="Pfam" id="PF00784">
    <property type="entry name" value="MyTH4"/>
    <property type="match status" value="2"/>
</dbReference>
<feature type="compositionally biased region" description="Low complexity" evidence="12">
    <location>
        <begin position="2405"/>
        <end position="2416"/>
    </location>
</feature>
<dbReference type="InterPro" id="IPR035963">
    <property type="entry name" value="FERM_2"/>
</dbReference>
<feature type="compositionally biased region" description="Polar residues" evidence="12">
    <location>
        <begin position="2382"/>
        <end position="2395"/>
    </location>
</feature>
<dbReference type="Gene3D" id="1.20.5.190">
    <property type="match status" value="1"/>
</dbReference>
<evidence type="ECO:0000256" key="3">
    <source>
        <dbReference type="ARBA" id="ARBA00022490"/>
    </source>
</evidence>
<dbReference type="CTD" id="32028"/>
<keyword evidence="6 11" id="KW-0067">ATP-binding</keyword>
<dbReference type="Pfam" id="PF00063">
    <property type="entry name" value="Myosin_head"/>
    <property type="match status" value="1"/>
</dbReference>
<dbReference type="PROSITE" id="PS50096">
    <property type="entry name" value="IQ"/>
    <property type="match status" value="3"/>
</dbReference>
<feature type="domain" description="FERM" evidence="13">
    <location>
        <begin position="3433"/>
        <end position="3741"/>
    </location>
</feature>
<dbReference type="Pfam" id="PF00373">
    <property type="entry name" value="FERM_M"/>
    <property type="match status" value="1"/>
</dbReference>
<dbReference type="PROSITE" id="PS50057">
    <property type="entry name" value="FERM_3"/>
    <property type="match status" value="1"/>
</dbReference>
<dbReference type="SMART" id="SM00295">
    <property type="entry name" value="B41"/>
    <property type="match status" value="1"/>
</dbReference>
<evidence type="ECO:0000256" key="10">
    <source>
        <dbReference type="ARBA" id="ARBA00023203"/>
    </source>
</evidence>
<feature type="compositionally biased region" description="Polar residues" evidence="12">
    <location>
        <begin position="3121"/>
        <end position="3143"/>
    </location>
</feature>
<dbReference type="PANTHER" id="PTHR22692">
    <property type="entry name" value="MYOSIN VII, XV"/>
    <property type="match status" value="1"/>
</dbReference>
<dbReference type="InterPro" id="IPR011993">
    <property type="entry name" value="PH-like_dom_sf"/>
</dbReference>
<dbReference type="InterPro" id="IPR002404">
    <property type="entry name" value="IRS_PTB"/>
</dbReference>
<keyword evidence="5 11" id="KW-0547">Nucleotide-binding</keyword>
<feature type="compositionally biased region" description="Polar residues" evidence="12">
    <location>
        <begin position="2309"/>
        <end position="2325"/>
    </location>
</feature>
<dbReference type="FunFam" id="3.40.850.10:FF:000008">
    <property type="entry name" value="Putative unconventional myosin-IXa"/>
    <property type="match status" value="1"/>
</dbReference>
<feature type="compositionally biased region" description="Basic and acidic residues" evidence="12">
    <location>
        <begin position="2739"/>
        <end position="2787"/>
    </location>
</feature>
<dbReference type="GO" id="GO:0030182">
    <property type="term" value="P:neuron differentiation"/>
    <property type="evidence" value="ECO:0007669"/>
    <property type="project" value="UniProtKB-ARBA"/>
</dbReference>
<evidence type="ECO:0000256" key="2">
    <source>
        <dbReference type="ARBA" id="ARBA00008314"/>
    </source>
</evidence>
<feature type="binding site" evidence="11">
    <location>
        <begin position="756"/>
        <end position="763"/>
    </location>
    <ligand>
        <name>ATP</name>
        <dbReference type="ChEBI" id="CHEBI:30616"/>
    </ligand>
</feature>
<feature type="compositionally biased region" description="Basic and acidic residues" evidence="12">
    <location>
        <begin position="2590"/>
        <end position="2609"/>
    </location>
</feature>
<dbReference type="GO" id="GO:0005737">
    <property type="term" value="C:cytoplasm"/>
    <property type="evidence" value="ECO:0007669"/>
    <property type="project" value="UniProtKB-SubCell"/>
</dbReference>
<dbReference type="Pfam" id="PF02174">
    <property type="entry name" value="IRS"/>
    <property type="match status" value="1"/>
</dbReference>
<feature type="region of interest" description="Disordered" evidence="12">
    <location>
        <begin position="2622"/>
        <end position="2787"/>
    </location>
</feature>
<feature type="compositionally biased region" description="Polar residues" evidence="12">
    <location>
        <begin position="14"/>
        <end position="24"/>
    </location>
</feature>
<dbReference type="GO" id="GO:0009888">
    <property type="term" value="P:tissue development"/>
    <property type="evidence" value="ECO:0007669"/>
    <property type="project" value="UniProtKB-ARBA"/>
</dbReference>
<dbReference type="Proteomes" id="UP000005203">
    <property type="component" value="Linkage group LG14"/>
</dbReference>
<feature type="compositionally biased region" description="Basic and acidic residues" evidence="12">
    <location>
        <begin position="1816"/>
        <end position="1825"/>
    </location>
</feature>
<dbReference type="PROSITE" id="PS51016">
    <property type="entry name" value="MYTH4"/>
    <property type="match status" value="2"/>
</dbReference>
<dbReference type="InterPro" id="IPR027417">
    <property type="entry name" value="P-loop_NTPase"/>
</dbReference>
<reference evidence="18" key="2">
    <citation type="submission" date="2025-04" db="UniProtKB">
        <authorList>
            <consortium name="RefSeq"/>
        </authorList>
    </citation>
    <scope>IDENTIFICATION</scope>
    <source>
        <strain evidence="18">DH4</strain>
        <tissue evidence="18">Whole body</tissue>
    </source>
</reference>
<dbReference type="InterPro" id="IPR036961">
    <property type="entry name" value="Kinesin_motor_dom_sf"/>
</dbReference>
<feature type="compositionally biased region" description="Polar residues" evidence="12">
    <location>
        <begin position="2725"/>
        <end position="2738"/>
    </location>
</feature>
<name>A0A7M7MTY2_APIME</name>
<feature type="domain" description="Myosin motor" evidence="15">
    <location>
        <begin position="660"/>
        <end position="1347"/>
    </location>
</feature>
<feature type="region of interest" description="Disordered" evidence="12">
    <location>
        <begin position="1430"/>
        <end position="1451"/>
    </location>
</feature>
<reference evidence="16" key="1">
    <citation type="submission" date="2021-01" db="UniProtKB">
        <authorList>
            <consortium name="EnsemblMetazoa"/>
        </authorList>
    </citation>
    <scope>IDENTIFICATION</scope>
    <source>
        <strain evidence="16">DH4</strain>
    </source>
</reference>
<feature type="compositionally biased region" description="Low complexity" evidence="12">
    <location>
        <begin position="3162"/>
        <end position="3174"/>
    </location>
</feature>
<feature type="compositionally biased region" description="Pro residues" evidence="12">
    <location>
        <begin position="2661"/>
        <end position="2676"/>
    </location>
</feature>
<feature type="domain" description="MyTH4" evidence="14">
    <location>
        <begin position="3274"/>
        <end position="3428"/>
    </location>
</feature>
<dbReference type="InterPro" id="IPR001609">
    <property type="entry name" value="Myosin_head_motor_dom-like"/>
</dbReference>
<evidence type="ECO:0000256" key="4">
    <source>
        <dbReference type="ARBA" id="ARBA00022737"/>
    </source>
</evidence>
<dbReference type="Gene3D" id="1.25.40.530">
    <property type="entry name" value="MyTH4 domain"/>
    <property type="match status" value="3"/>
</dbReference>
<dbReference type="SMART" id="SM00139">
    <property type="entry name" value="MyTH4"/>
    <property type="match status" value="2"/>
</dbReference>
<evidence type="ECO:0000259" key="14">
    <source>
        <dbReference type="PROSITE" id="PS51016"/>
    </source>
</evidence>
<feature type="region of interest" description="Disordered" evidence="12">
    <location>
        <begin position="328"/>
        <end position="372"/>
    </location>
</feature>
<feature type="compositionally biased region" description="Polar residues" evidence="12">
    <location>
        <begin position="48"/>
        <end position="66"/>
    </location>
</feature>
<feature type="region of interest" description="Disordered" evidence="12">
    <location>
        <begin position="1816"/>
        <end position="1871"/>
    </location>
</feature>
<feature type="compositionally biased region" description="Basic and acidic residues" evidence="12">
    <location>
        <begin position="396"/>
        <end position="444"/>
    </location>
</feature>
<evidence type="ECO:0000313" key="17">
    <source>
        <dbReference type="Proteomes" id="UP000005203"/>
    </source>
</evidence>
<keyword evidence="10 11" id="KW-0009">Actin-binding</keyword>
<dbReference type="InterPro" id="IPR059004">
    <property type="entry name" value="MYO15"/>
</dbReference>
<feature type="compositionally biased region" description="Basic and acidic residues" evidence="12">
    <location>
        <begin position="2531"/>
        <end position="2543"/>
    </location>
</feature>
<feature type="region of interest" description="Disordered" evidence="12">
    <location>
        <begin position="130"/>
        <end position="259"/>
    </location>
</feature>
<feature type="compositionally biased region" description="Basic and acidic residues" evidence="12">
    <location>
        <begin position="2341"/>
        <end position="2369"/>
    </location>
</feature>
<dbReference type="InterPro" id="IPR036057">
    <property type="entry name" value="MYSc_Myo15"/>
</dbReference>
<dbReference type="Gene3D" id="1.10.10.820">
    <property type="match status" value="1"/>
</dbReference>
<dbReference type="InterPro" id="IPR019749">
    <property type="entry name" value="Band_41_domain"/>
</dbReference>
<evidence type="ECO:0000259" key="15">
    <source>
        <dbReference type="PROSITE" id="PS51456"/>
    </source>
</evidence>
<feature type="compositionally biased region" description="Pro residues" evidence="12">
    <location>
        <begin position="1834"/>
        <end position="1844"/>
    </location>
</feature>
<feature type="compositionally biased region" description="Basic and acidic residues" evidence="12">
    <location>
        <begin position="2715"/>
        <end position="2724"/>
    </location>
</feature>
<dbReference type="InterPro" id="IPR000048">
    <property type="entry name" value="IQ_motif_EF-hand-BS"/>
</dbReference>
<dbReference type="Gene3D" id="1.20.58.530">
    <property type="match status" value="1"/>
</dbReference>
<dbReference type="Pfam" id="PF00612">
    <property type="entry name" value="IQ"/>
    <property type="match status" value="2"/>
</dbReference>
<keyword evidence="7" id="KW-0175">Coiled coil</keyword>
<dbReference type="InterPro" id="IPR000857">
    <property type="entry name" value="MyTH4_dom"/>
</dbReference>
<keyword evidence="17" id="KW-1185">Reference proteome</keyword>
<keyword evidence="4" id="KW-0677">Repeat</keyword>
<evidence type="ECO:0000256" key="6">
    <source>
        <dbReference type="ARBA" id="ARBA00022840"/>
    </source>
</evidence>
<dbReference type="SUPFAM" id="SSF47031">
    <property type="entry name" value="Second domain of FERM"/>
    <property type="match status" value="1"/>
</dbReference>
<dbReference type="SUPFAM" id="SSF52540">
    <property type="entry name" value="P-loop containing nucleoside triphosphate hydrolases"/>
    <property type="match status" value="1"/>
</dbReference>
<feature type="region of interest" description="Disordered" evidence="12">
    <location>
        <begin position="521"/>
        <end position="566"/>
    </location>
</feature>
<accession>A0A8B8HA62</accession>
<dbReference type="GO" id="GO:0009887">
    <property type="term" value="P:animal organ morphogenesis"/>
    <property type="evidence" value="ECO:0007669"/>
    <property type="project" value="UniProtKB-ARBA"/>
</dbReference>
<keyword evidence="8 11" id="KW-0518">Myosin</keyword>
<dbReference type="GeneID" id="408444"/>
<evidence type="ECO:0000313" key="18">
    <source>
        <dbReference type="RefSeq" id="XP_026300917.1"/>
    </source>
</evidence>
<dbReference type="RefSeq" id="XP_026300917.1">
    <property type="nucleotide sequence ID" value="XM_026445132.1"/>
</dbReference>
<feature type="compositionally biased region" description="Basic and acidic residues" evidence="12">
    <location>
        <begin position="451"/>
        <end position="468"/>
    </location>
</feature>
<feature type="compositionally biased region" description="Acidic residues" evidence="12">
    <location>
        <begin position="2505"/>
        <end position="2514"/>
    </location>
</feature>
<gene>
    <name evidence="18" type="primary">LOC408444</name>
</gene>
<evidence type="ECO:0000256" key="1">
    <source>
        <dbReference type="ARBA" id="ARBA00004496"/>
    </source>
</evidence>
<dbReference type="SUPFAM" id="SSF50729">
    <property type="entry name" value="PH domain-like"/>
    <property type="match status" value="1"/>
</dbReference>
<dbReference type="InterPro" id="IPR051567">
    <property type="entry name" value="Unconventional_Myosin_ATPase"/>
</dbReference>
<dbReference type="PANTHER" id="PTHR22692:SF26">
    <property type="entry name" value="SH3 DOMAIN-CONTAINING PROTEIN"/>
    <property type="match status" value="1"/>
</dbReference>
<dbReference type="SMART" id="SM00015">
    <property type="entry name" value="IQ"/>
    <property type="match status" value="3"/>
</dbReference>
<dbReference type="Gene3D" id="1.20.120.720">
    <property type="entry name" value="Myosin VI head, motor domain, U50 subdomain"/>
    <property type="match status" value="1"/>
</dbReference>
<feature type="region of interest" description="Disordered" evidence="12">
    <location>
        <begin position="2804"/>
        <end position="2834"/>
    </location>
</feature>
<evidence type="ECO:0000259" key="13">
    <source>
        <dbReference type="PROSITE" id="PS50057"/>
    </source>
</evidence>